<dbReference type="Proteomes" id="UP000316621">
    <property type="component" value="Chromosome 7"/>
</dbReference>
<dbReference type="AlphaFoldDB" id="A0A4Y7KIJ3"/>
<dbReference type="STRING" id="3469.A0A4Y7KIJ3"/>
<dbReference type="SUPFAM" id="SSF47794">
    <property type="entry name" value="Rad51 N-terminal domain-like"/>
    <property type="match status" value="1"/>
</dbReference>
<dbReference type="PANTHER" id="PTHR47383:SF8">
    <property type="entry name" value="OS01G0768300 PROTEIN"/>
    <property type="match status" value="1"/>
</dbReference>
<dbReference type="Gramene" id="RZC72170">
    <property type="protein sequence ID" value="RZC72170"/>
    <property type="gene ID" value="C5167_035368"/>
</dbReference>
<evidence type="ECO:0000313" key="2">
    <source>
        <dbReference type="EMBL" id="RZC72170.1"/>
    </source>
</evidence>
<dbReference type="Pfam" id="PF25972">
    <property type="entry name" value="At4g15545_C"/>
    <property type="match status" value="1"/>
</dbReference>
<organism evidence="2 3">
    <name type="scientific">Papaver somniferum</name>
    <name type="common">Opium poppy</name>
    <dbReference type="NCBI Taxonomy" id="3469"/>
    <lineage>
        <taxon>Eukaryota</taxon>
        <taxon>Viridiplantae</taxon>
        <taxon>Streptophyta</taxon>
        <taxon>Embryophyta</taxon>
        <taxon>Tracheophyta</taxon>
        <taxon>Spermatophyta</taxon>
        <taxon>Magnoliopsida</taxon>
        <taxon>Ranunculales</taxon>
        <taxon>Papaveraceae</taxon>
        <taxon>Papaveroideae</taxon>
        <taxon>Papaver</taxon>
    </lineage>
</organism>
<dbReference type="InterPro" id="IPR058936">
    <property type="entry name" value="At4g15545-like"/>
</dbReference>
<accession>A0A4Y7KIJ3</accession>
<name>A0A4Y7KIJ3_PAPSO</name>
<dbReference type="InterPro" id="IPR058935">
    <property type="entry name" value="At4g15545-like_C"/>
</dbReference>
<evidence type="ECO:0000313" key="3">
    <source>
        <dbReference type="Proteomes" id="UP000316621"/>
    </source>
</evidence>
<dbReference type="InterPro" id="IPR010995">
    <property type="entry name" value="DNA_repair_Rad51/TF_NusA_a-hlx"/>
</dbReference>
<protein>
    <recommendedName>
        <fullName evidence="1">At4g15545-like C-terminal domain-containing protein</fullName>
    </recommendedName>
</protein>
<sequence>MEQQHNKNMAAGVASVDVKKLKDAGLCTVEAVAYSSRNELLLSKGISEIIKLSSDEAVRTPRTDVKEFFWQARSTSFYKQFGAFLVNIEELNSQNRTRELKFRQNLMIVALEEMALKRLQQSLPAFLVIPYPFSSSVWWIEIMQLAFGFIQHINKGIHTLNSSLGSFSQLLYELSYLSCLRFSLPIYVRYLHGCRHSLPDGLMRVADVMVDGEIVVAAG</sequence>
<dbReference type="EMBL" id="CM010721">
    <property type="protein sequence ID" value="RZC72170.1"/>
    <property type="molecule type" value="Genomic_DNA"/>
</dbReference>
<dbReference type="GO" id="GO:0000166">
    <property type="term" value="F:nucleotide binding"/>
    <property type="evidence" value="ECO:0007669"/>
    <property type="project" value="InterPro"/>
</dbReference>
<evidence type="ECO:0000259" key="1">
    <source>
        <dbReference type="Pfam" id="PF25972"/>
    </source>
</evidence>
<feature type="domain" description="At4g15545-like C-terminal" evidence="1">
    <location>
        <begin position="62"/>
        <end position="102"/>
    </location>
</feature>
<reference evidence="2 3" key="1">
    <citation type="journal article" date="2018" name="Science">
        <title>The opium poppy genome and morphinan production.</title>
        <authorList>
            <person name="Guo L."/>
            <person name="Winzer T."/>
            <person name="Yang X."/>
            <person name="Li Y."/>
            <person name="Ning Z."/>
            <person name="He Z."/>
            <person name="Teodor R."/>
            <person name="Lu Y."/>
            <person name="Bowser T.A."/>
            <person name="Graham I.A."/>
            <person name="Ye K."/>
        </authorList>
    </citation>
    <scope>NUCLEOTIDE SEQUENCE [LARGE SCALE GENOMIC DNA]</scope>
    <source>
        <strain evidence="3">cv. HN1</strain>
        <tissue evidence="2">Leaves</tissue>
    </source>
</reference>
<dbReference type="Gene3D" id="1.10.150.20">
    <property type="entry name" value="5' to 3' exonuclease, C-terminal subdomain"/>
    <property type="match status" value="1"/>
</dbReference>
<dbReference type="PANTHER" id="PTHR47383">
    <property type="entry name" value="OS03G0659800 PROTEIN"/>
    <property type="match status" value="1"/>
</dbReference>
<keyword evidence="3" id="KW-1185">Reference proteome</keyword>
<gene>
    <name evidence="2" type="ORF">C5167_035368</name>
</gene>
<proteinExistence type="predicted"/>